<dbReference type="STRING" id="448385.sce6384"/>
<dbReference type="SMART" id="SM00382">
    <property type="entry name" value="AAA"/>
    <property type="match status" value="1"/>
</dbReference>
<dbReference type="BioCyc" id="SCEL448385:SCE_RS32730-MONOMER"/>
<dbReference type="Pfam" id="PF04408">
    <property type="entry name" value="WHD_HA2"/>
    <property type="match status" value="1"/>
</dbReference>
<dbReference type="GO" id="GO:0016787">
    <property type="term" value="F:hydrolase activity"/>
    <property type="evidence" value="ECO:0007669"/>
    <property type="project" value="UniProtKB-KW"/>
</dbReference>
<dbReference type="AlphaFoldDB" id="A9GK92"/>
<dbReference type="InterPro" id="IPR001650">
    <property type="entry name" value="Helicase_C-like"/>
</dbReference>
<reference evidence="8 9" key="1">
    <citation type="journal article" date="2007" name="Nat. Biotechnol.">
        <title>Complete genome sequence of the myxobacterium Sorangium cellulosum.</title>
        <authorList>
            <person name="Schneiker S."/>
            <person name="Perlova O."/>
            <person name="Kaiser O."/>
            <person name="Gerth K."/>
            <person name="Alici A."/>
            <person name="Altmeyer M.O."/>
            <person name="Bartels D."/>
            <person name="Bekel T."/>
            <person name="Beyer S."/>
            <person name="Bode E."/>
            <person name="Bode H.B."/>
            <person name="Bolten C.J."/>
            <person name="Choudhuri J.V."/>
            <person name="Doss S."/>
            <person name="Elnakady Y.A."/>
            <person name="Frank B."/>
            <person name="Gaigalat L."/>
            <person name="Goesmann A."/>
            <person name="Groeger C."/>
            <person name="Gross F."/>
            <person name="Jelsbak L."/>
            <person name="Jelsbak L."/>
            <person name="Kalinowski J."/>
            <person name="Kegler C."/>
            <person name="Knauber T."/>
            <person name="Konietzny S."/>
            <person name="Kopp M."/>
            <person name="Krause L."/>
            <person name="Krug D."/>
            <person name="Linke B."/>
            <person name="Mahmud T."/>
            <person name="Martinez-Arias R."/>
            <person name="McHardy A.C."/>
            <person name="Merai M."/>
            <person name="Meyer F."/>
            <person name="Mormann S."/>
            <person name="Munoz-Dorado J."/>
            <person name="Perez J."/>
            <person name="Pradella S."/>
            <person name="Rachid S."/>
            <person name="Raddatz G."/>
            <person name="Rosenau F."/>
            <person name="Rueckert C."/>
            <person name="Sasse F."/>
            <person name="Scharfe M."/>
            <person name="Schuster S.C."/>
            <person name="Suen G."/>
            <person name="Treuner-Lange A."/>
            <person name="Velicer G.J."/>
            <person name="Vorholter F.-J."/>
            <person name="Weissman K.J."/>
            <person name="Welch R.D."/>
            <person name="Wenzel S.C."/>
            <person name="Whitworth D.E."/>
            <person name="Wilhelm S."/>
            <person name="Wittmann C."/>
            <person name="Bloecker H."/>
            <person name="Puehler A."/>
            <person name="Mueller R."/>
        </authorList>
    </citation>
    <scope>NUCLEOTIDE SEQUENCE [LARGE SCALE GENOMIC DNA]</scope>
    <source>
        <strain evidence="9">So ce56</strain>
    </source>
</reference>
<dbReference type="PANTHER" id="PTHR18934">
    <property type="entry name" value="ATP-DEPENDENT RNA HELICASE"/>
    <property type="match status" value="1"/>
</dbReference>
<dbReference type="Gene3D" id="3.40.50.300">
    <property type="entry name" value="P-loop containing nucleotide triphosphate hydrolases"/>
    <property type="match status" value="2"/>
</dbReference>
<feature type="compositionally biased region" description="Low complexity" evidence="5">
    <location>
        <begin position="24"/>
        <end position="36"/>
    </location>
</feature>
<keyword evidence="3 8" id="KW-0347">Helicase</keyword>
<dbReference type="GO" id="GO:0003723">
    <property type="term" value="F:RNA binding"/>
    <property type="evidence" value="ECO:0007669"/>
    <property type="project" value="TreeGrafter"/>
</dbReference>
<dbReference type="InterPro" id="IPR010222">
    <property type="entry name" value="RNA_helicase_HrpA"/>
</dbReference>
<feature type="region of interest" description="Disordered" evidence="5">
    <location>
        <begin position="1"/>
        <end position="40"/>
    </location>
</feature>
<dbReference type="InterPro" id="IPR011709">
    <property type="entry name" value="DEAD-box_helicase_OB_fold"/>
</dbReference>
<dbReference type="InterPro" id="IPR003593">
    <property type="entry name" value="AAA+_ATPase"/>
</dbReference>
<dbReference type="FunFam" id="1.20.120.1080:FF:000005">
    <property type="entry name" value="ATP-dependent helicase HrpA"/>
    <property type="match status" value="1"/>
</dbReference>
<evidence type="ECO:0000256" key="4">
    <source>
        <dbReference type="ARBA" id="ARBA00022840"/>
    </source>
</evidence>
<dbReference type="eggNOG" id="COG1643">
    <property type="taxonomic scope" value="Bacteria"/>
</dbReference>
<evidence type="ECO:0000256" key="3">
    <source>
        <dbReference type="ARBA" id="ARBA00022806"/>
    </source>
</evidence>
<evidence type="ECO:0000313" key="9">
    <source>
        <dbReference type="Proteomes" id="UP000002139"/>
    </source>
</evidence>
<dbReference type="Pfam" id="PF11898">
    <property type="entry name" value="DUF3418"/>
    <property type="match status" value="1"/>
</dbReference>
<dbReference type="InterPro" id="IPR014001">
    <property type="entry name" value="Helicase_ATP-bd"/>
</dbReference>
<evidence type="ECO:0000256" key="2">
    <source>
        <dbReference type="ARBA" id="ARBA00022801"/>
    </source>
</evidence>
<evidence type="ECO:0000256" key="5">
    <source>
        <dbReference type="SAM" id="MobiDB-lite"/>
    </source>
</evidence>
<dbReference type="Pfam" id="PF07717">
    <property type="entry name" value="OB_NTP_bind"/>
    <property type="match status" value="1"/>
</dbReference>
<dbReference type="InterPro" id="IPR024590">
    <property type="entry name" value="HrpA_C"/>
</dbReference>
<keyword evidence="1" id="KW-0547">Nucleotide-binding</keyword>
<gene>
    <name evidence="8" type="primary">hrpA</name>
    <name evidence="8" type="ordered locus">sce6384</name>
</gene>
<dbReference type="Gene3D" id="1.20.120.1080">
    <property type="match status" value="1"/>
</dbReference>
<evidence type="ECO:0000259" key="6">
    <source>
        <dbReference type="PROSITE" id="PS51192"/>
    </source>
</evidence>
<proteinExistence type="predicted"/>
<dbReference type="CDD" id="cd18791">
    <property type="entry name" value="SF2_C_RHA"/>
    <property type="match status" value="1"/>
</dbReference>
<dbReference type="HOGENOM" id="CLU_001832_3_3_7"/>
<keyword evidence="4" id="KW-0067">ATP-binding</keyword>
<protein>
    <submittedName>
        <fullName evidence="8">ATP-dependent helicase HrpA</fullName>
    </submittedName>
</protein>
<dbReference type="Pfam" id="PF00271">
    <property type="entry name" value="Helicase_C"/>
    <property type="match status" value="1"/>
</dbReference>
<dbReference type="Pfam" id="PF21010">
    <property type="entry name" value="HA2_C"/>
    <property type="match status" value="1"/>
</dbReference>
<dbReference type="SMART" id="SM00490">
    <property type="entry name" value="HELICc"/>
    <property type="match status" value="1"/>
</dbReference>
<dbReference type="InterPro" id="IPR011545">
    <property type="entry name" value="DEAD/DEAH_box_helicase_dom"/>
</dbReference>
<dbReference type="InterPro" id="IPR048333">
    <property type="entry name" value="HA2_WH"/>
</dbReference>
<accession>A9GK92</accession>
<dbReference type="KEGG" id="scl:sce6384"/>
<dbReference type="InterPro" id="IPR007502">
    <property type="entry name" value="Helicase-assoc_dom"/>
</dbReference>
<organism evidence="8 9">
    <name type="scientific">Sorangium cellulosum (strain So ce56)</name>
    <name type="common">Polyangium cellulosum (strain So ce56)</name>
    <dbReference type="NCBI Taxonomy" id="448385"/>
    <lineage>
        <taxon>Bacteria</taxon>
        <taxon>Pseudomonadati</taxon>
        <taxon>Myxococcota</taxon>
        <taxon>Polyangia</taxon>
        <taxon>Polyangiales</taxon>
        <taxon>Polyangiaceae</taxon>
        <taxon>Sorangium</taxon>
    </lineage>
</organism>
<feature type="domain" description="Helicase C-terminal" evidence="7">
    <location>
        <begin position="235"/>
        <end position="407"/>
    </location>
</feature>
<name>A9GK92_SORC5</name>
<dbReference type="GO" id="GO:0005524">
    <property type="term" value="F:ATP binding"/>
    <property type="evidence" value="ECO:0007669"/>
    <property type="project" value="UniProtKB-KW"/>
</dbReference>
<dbReference type="Proteomes" id="UP000002139">
    <property type="component" value="Chromosome"/>
</dbReference>
<evidence type="ECO:0000259" key="7">
    <source>
        <dbReference type="PROSITE" id="PS51194"/>
    </source>
</evidence>
<feature type="domain" description="Helicase ATP-binding" evidence="6">
    <location>
        <begin position="53"/>
        <end position="216"/>
    </location>
</feature>
<dbReference type="PANTHER" id="PTHR18934:SF99">
    <property type="entry name" value="ATP-DEPENDENT RNA HELICASE DHX37-RELATED"/>
    <property type="match status" value="1"/>
</dbReference>
<dbReference type="SUPFAM" id="SSF52540">
    <property type="entry name" value="P-loop containing nucleoside triphosphate hydrolases"/>
    <property type="match status" value="1"/>
</dbReference>
<evidence type="ECO:0000256" key="1">
    <source>
        <dbReference type="ARBA" id="ARBA00022741"/>
    </source>
</evidence>
<dbReference type="GO" id="GO:0003724">
    <property type="term" value="F:RNA helicase activity"/>
    <property type="evidence" value="ECO:0007669"/>
    <property type="project" value="InterPro"/>
</dbReference>
<dbReference type="PROSITE" id="PS51192">
    <property type="entry name" value="HELICASE_ATP_BIND_1"/>
    <property type="match status" value="1"/>
</dbReference>
<dbReference type="EMBL" id="AM746676">
    <property type="protein sequence ID" value="CAN96551.1"/>
    <property type="molecule type" value="Genomic_DNA"/>
</dbReference>
<dbReference type="Pfam" id="PF00270">
    <property type="entry name" value="DEAD"/>
    <property type="match status" value="1"/>
</dbReference>
<sequence length="1263" mass="139475">MLPPRPTVSHRVPQEQPPAPPSPGGRTSSPPASGGPVRFPEELPISARVRDIARAIEAHQVVIVAGETGSGKTTQLPKICLAMGRGLSARIGVTQPRRIAATSVAARVAKELGVELGKEVGYKIRFSDRTSPATYVKYMTDGIVLAEIQGDPRLSGYDTLIIDEAHERSLNIDFLLGYLKRLLPKRPDLRVIVSSATLETDRFAAYFGGAPVIEVSGRTYPVEVIHRRPESGEAEVADAVAATVEEITSIDPRGDILVFLPGEREIHDTMAELTRHGLPHTTLLPLYGRLPQSDQQRVFQSLPGRRIVLATNVAETSLTIPGIVYVIDSGLARVNRYSPRTGVTQLQIEPISRASADQRKGRAGRVQSGVCFRLYDEQDDRARPAYTDPEILRVGLSGVILQMKALGLGAIEDFPFLDAPSKRAVDEGYRVLEELGALDDAGELTDIGRKLARLPLDPRLGRMVLGGESEGALAEVLIIAAALGVQDPRERPLAAQKQADDAHRKFKDEASDFVGLLKLWSFYQDAQGRLTQNQLRKACRDHFVSYLRMREWADVHRQISRITKEMGFSPNDAPAKGDAIHRALLPGLLSRIGMWNQENKVYLGARQTRFQLHPSSGLAKKPPAWIMAAELVETSQLFARMAAALDPAWIEAAAGPLCKRSHSDPHWAAKPAAVMAREQVTLYGLPIARDRRVDFGAIDPKSARQIFLVHALVRQEYATRAPFMEANRRLFEEVSRLRDKARRSEMLADEHALELFFDRRVPEGVYSGKTFEAWRKEAEAEDPRALHLSLADVLLDEAADLTPERFPDSLDLYGAAVPLSYRFDPGEDDDGISLSLPLVLLPQADPDELEWMIPGWHAEKIAQLLESLPKSLRKALVPLREVAREIAAELRPFQGPLRPALARAVEDRTAERVPADAFRPQDLPPYLRFYFRVLDEDGRVIGEGRELRELKERLSGRAREAWARVGKAGLERDGLTSFSVEALPERVQVDAGRHKVFGYPALIDGETSVSVRVLASRAAAAEATRAGLRRLLLLQLGGKMSQLEQPLRSAVAVSGLGAKVAPGEPGLARQIALRALDEAFQLGDPGAFPRTKAAFQARLDKGRGSLQGVLGKLAGLAREIGVELDRVQAMLRSMTGKPGAPRPALDDVRTQVDFLLPVGLFSRAPIDRLAHLPRYLRAAQIRLERLPNGPQKDQSKAAQVLPFWQDYLKHQQGLRDKGVPAEELESFRWLIEELRVSLFAPELKAAVPVSPQRLTEQWKRLLG</sequence>
<dbReference type="InterPro" id="IPR027417">
    <property type="entry name" value="P-loop_NTPase"/>
</dbReference>
<evidence type="ECO:0000313" key="8">
    <source>
        <dbReference type="EMBL" id="CAN96551.1"/>
    </source>
</evidence>
<dbReference type="FunFam" id="3.40.50.300:FF:002125">
    <property type="entry name" value="ATP-dependent helicase HrpB"/>
    <property type="match status" value="1"/>
</dbReference>
<dbReference type="SMART" id="SM00487">
    <property type="entry name" value="DEXDc"/>
    <property type="match status" value="1"/>
</dbReference>
<dbReference type="NCBIfam" id="TIGR01967">
    <property type="entry name" value="DEAH_box_HrpA"/>
    <property type="match status" value="1"/>
</dbReference>
<keyword evidence="9" id="KW-1185">Reference proteome</keyword>
<keyword evidence="2" id="KW-0378">Hydrolase</keyword>
<dbReference type="SMART" id="SM00847">
    <property type="entry name" value="HA2"/>
    <property type="match status" value="1"/>
</dbReference>
<dbReference type="PROSITE" id="PS51194">
    <property type="entry name" value="HELICASE_CTER"/>
    <property type="match status" value="1"/>
</dbReference>